<name>A0A564YSK6_HYMDI</name>
<sequence>LLGCPLIGLYPYLSLTRLNLHCGLINTFWPKQPLVLLSRTGVSCKPLVVTLTSTCSSFSRLYV</sequence>
<organism evidence="1 2">
    <name type="scientific">Hymenolepis diminuta</name>
    <name type="common">Rat tapeworm</name>
    <dbReference type="NCBI Taxonomy" id="6216"/>
    <lineage>
        <taxon>Eukaryota</taxon>
        <taxon>Metazoa</taxon>
        <taxon>Spiralia</taxon>
        <taxon>Lophotrochozoa</taxon>
        <taxon>Platyhelminthes</taxon>
        <taxon>Cestoda</taxon>
        <taxon>Eucestoda</taxon>
        <taxon>Cyclophyllidea</taxon>
        <taxon>Hymenolepididae</taxon>
        <taxon>Hymenolepis</taxon>
    </lineage>
</organism>
<dbReference type="AlphaFoldDB" id="A0A564YSK6"/>
<dbReference type="Proteomes" id="UP000321570">
    <property type="component" value="Unassembled WGS sequence"/>
</dbReference>
<evidence type="ECO:0000313" key="1">
    <source>
        <dbReference type="EMBL" id="VUZ50150.1"/>
    </source>
</evidence>
<feature type="non-terminal residue" evidence="1">
    <location>
        <position position="1"/>
    </location>
</feature>
<evidence type="ECO:0000313" key="2">
    <source>
        <dbReference type="Proteomes" id="UP000321570"/>
    </source>
</evidence>
<accession>A0A564YSK6</accession>
<protein>
    <submittedName>
        <fullName evidence="1">Uncharacterized protein</fullName>
    </submittedName>
</protein>
<proteinExistence type="predicted"/>
<dbReference type="EMBL" id="CABIJS010000344">
    <property type="protein sequence ID" value="VUZ50150.1"/>
    <property type="molecule type" value="Genomic_DNA"/>
</dbReference>
<reference evidence="1 2" key="1">
    <citation type="submission" date="2019-07" db="EMBL/GenBank/DDBJ databases">
        <authorList>
            <person name="Jastrzebski P J."/>
            <person name="Paukszto L."/>
            <person name="Jastrzebski P J."/>
        </authorList>
    </citation>
    <scope>NUCLEOTIDE SEQUENCE [LARGE SCALE GENOMIC DNA]</scope>
    <source>
        <strain evidence="1 2">WMS-il1</strain>
    </source>
</reference>
<gene>
    <name evidence="1" type="ORF">WMSIL1_LOCUS9019</name>
</gene>
<keyword evidence="2" id="KW-1185">Reference proteome</keyword>